<evidence type="ECO:0000259" key="8">
    <source>
        <dbReference type="Pfam" id="PF08281"/>
    </source>
</evidence>
<evidence type="ECO:0000313" key="9">
    <source>
        <dbReference type="EMBL" id="ACY22556.1"/>
    </source>
</evidence>
<dbReference type="PANTHER" id="PTHR43133:SF8">
    <property type="entry name" value="RNA POLYMERASE SIGMA FACTOR HI_1459-RELATED"/>
    <property type="match status" value="1"/>
</dbReference>
<keyword evidence="10" id="KW-1185">Reference proteome</keyword>
<proteinExistence type="inferred from homology"/>
<dbReference type="Gene3D" id="1.10.1740.10">
    <property type="match status" value="1"/>
</dbReference>
<keyword evidence="4" id="KW-0238">DNA-binding</keyword>
<dbReference type="GO" id="GO:0003677">
    <property type="term" value="F:DNA binding"/>
    <property type="evidence" value="ECO:0007669"/>
    <property type="project" value="UniProtKB-KW"/>
</dbReference>
<dbReference type="eggNOG" id="COG1595">
    <property type="taxonomic scope" value="Bacteria"/>
</dbReference>
<dbReference type="InterPro" id="IPR013324">
    <property type="entry name" value="RNA_pol_sigma_r3/r4-like"/>
</dbReference>
<dbReference type="RefSeq" id="WP_012835071.1">
    <property type="nucleotide sequence ID" value="NC_013441.1"/>
</dbReference>
<dbReference type="InterPro" id="IPR007627">
    <property type="entry name" value="RNA_pol_sigma70_r2"/>
</dbReference>
<dbReference type="GO" id="GO:0016987">
    <property type="term" value="F:sigma factor activity"/>
    <property type="evidence" value="ECO:0007669"/>
    <property type="project" value="UniProtKB-KW"/>
</dbReference>
<feature type="domain" description="RNA polymerase sigma-70 region 2" evidence="7">
    <location>
        <begin position="21"/>
        <end position="86"/>
    </location>
</feature>
<dbReference type="InterPro" id="IPR014284">
    <property type="entry name" value="RNA_pol_sigma-70_dom"/>
</dbReference>
<feature type="region of interest" description="Disordered" evidence="6">
    <location>
        <begin position="170"/>
        <end position="206"/>
    </location>
</feature>
<dbReference type="InterPro" id="IPR013249">
    <property type="entry name" value="RNA_pol_sigma70_r4_t2"/>
</dbReference>
<evidence type="ECO:0000259" key="7">
    <source>
        <dbReference type="Pfam" id="PF04542"/>
    </source>
</evidence>
<protein>
    <submittedName>
        <fullName evidence="9">RNA polymerase sigma factor, sigma-70 family</fullName>
    </submittedName>
</protein>
<keyword evidence="2" id="KW-0805">Transcription regulation</keyword>
<dbReference type="STRING" id="526226.Gbro_3352"/>
<dbReference type="OrthoDB" id="5244716at2"/>
<dbReference type="SUPFAM" id="SSF88946">
    <property type="entry name" value="Sigma2 domain of RNA polymerase sigma factors"/>
    <property type="match status" value="1"/>
</dbReference>
<dbReference type="NCBIfam" id="TIGR02937">
    <property type="entry name" value="sigma70-ECF"/>
    <property type="match status" value="1"/>
</dbReference>
<dbReference type="Pfam" id="PF04542">
    <property type="entry name" value="Sigma70_r2"/>
    <property type="match status" value="1"/>
</dbReference>
<evidence type="ECO:0000256" key="1">
    <source>
        <dbReference type="ARBA" id="ARBA00010641"/>
    </source>
</evidence>
<dbReference type="EMBL" id="CP001802">
    <property type="protein sequence ID" value="ACY22556.1"/>
    <property type="molecule type" value="Genomic_DNA"/>
</dbReference>
<reference evidence="9 10" key="2">
    <citation type="journal article" date="2010" name="Stand. Genomic Sci.">
        <title>Complete genome sequence of Gordonia bronchialis type strain (3410).</title>
        <authorList>
            <person name="Ivanova N."/>
            <person name="Sikorski J."/>
            <person name="Jando M."/>
            <person name="Lapidus A."/>
            <person name="Nolan M."/>
            <person name="Lucas S."/>
            <person name="Del Rio T.G."/>
            <person name="Tice H."/>
            <person name="Copeland A."/>
            <person name="Cheng J.F."/>
            <person name="Chen F."/>
            <person name="Bruce D."/>
            <person name="Goodwin L."/>
            <person name="Pitluck S."/>
            <person name="Mavromatis K."/>
            <person name="Ovchinnikova G."/>
            <person name="Pati A."/>
            <person name="Chen A."/>
            <person name="Palaniappan K."/>
            <person name="Land M."/>
            <person name="Hauser L."/>
            <person name="Chang Y.J."/>
            <person name="Jeffries C.D."/>
            <person name="Chain P."/>
            <person name="Saunders E."/>
            <person name="Han C."/>
            <person name="Detter J.C."/>
            <person name="Brettin T."/>
            <person name="Rohde M."/>
            <person name="Goker M."/>
            <person name="Bristow J."/>
            <person name="Eisen J.A."/>
            <person name="Markowitz V."/>
            <person name="Hugenholtz P."/>
            <person name="Klenk H.P."/>
            <person name="Kyrpides N.C."/>
        </authorList>
    </citation>
    <scope>NUCLEOTIDE SEQUENCE [LARGE SCALE GENOMIC DNA]</scope>
    <source>
        <strain evidence="10">ATCC 25592 / DSM 43247 / BCRC 13721 / JCM 3198 / KCTC 3076 / NBRC 16047 / NCTC 10667</strain>
    </source>
</reference>
<keyword evidence="5" id="KW-0804">Transcription</keyword>
<evidence type="ECO:0000256" key="6">
    <source>
        <dbReference type="SAM" id="MobiDB-lite"/>
    </source>
</evidence>
<dbReference type="InterPro" id="IPR036388">
    <property type="entry name" value="WH-like_DNA-bd_sf"/>
</dbReference>
<dbReference type="PANTHER" id="PTHR43133">
    <property type="entry name" value="RNA POLYMERASE ECF-TYPE SIGMA FACTO"/>
    <property type="match status" value="1"/>
</dbReference>
<dbReference type="HOGENOM" id="CLU_047691_3_0_11"/>
<dbReference type="GO" id="GO:0006352">
    <property type="term" value="P:DNA-templated transcription initiation"/>
    <property type="evidence" value="ECO:0007669"/>
    <property type="project" value="InterPro"/>
</dbReference>
<evidence type="ECO:0000256" key="4">
    <source>
        <dbReference type="ARBA" id="ARBA00023125"/>
    </source>
</evidence>
<evidence type="ECO:0000313" key="10">
    <source>
        <dbReference type="Proteomes" id="UP000001219"/>
    </source>
</evidence>
<dbReference type="Pfam" id="PF08281">
    <property type="entry name" value="Sigma70_r4_2"/>
    <property type="match status" value="1"/>
</dbReference>
<dbReference type="InterPro" id="IPR039425">
    <property type="entry name" value="RNA_pol_sigma-70-like"/>
</dbReference>
<feature type="domain" description="RNA polymerase sigma factor 70 region 4 type 2" evidence="8">
    <location>
        <begin position="117"/>
        <end position="169"/>
    </location>
</feature>
<evidence type="ECO:0000256" key="5">
    <source>
        <dbReference type="ARBA" id="ARBA00023163"/>
    </source>
</evidence>
<keyword evidence="3" id="KW-0731">Sigma factor</keyword>
<organism evidence="9 10">
    <name type="scientific">Gordonia bronchialis (strain ATCC 25592 / DSM 43247 / BCRC 13721 / JCM 3198 / KCTC 3076 / NBRC 16047 / NCTC 10667)</name>
    <name type="common">Rhodococcus bronchialis</name>
    <dbReference type="NCBI Taxonomy" id="526226"/>
    <lineage>
        <taxon>Bacteria</taxon>
        <taxon>Bacillati</taxon>
        <taxon>Actinomycetota</taxon>
        <taxon>Actinomycetes</taxon>
        <taxon>Mycobacteriales</taxon>
        <taxon>Gordoniaceae</taxon>
        <taxon>Gordonia</taxon>
    </lineage>
</organism>
<dbReference type="SUPFAM" id="SSF88659">
    <property type="entry name" value="Sigma3 and sigma4 domains of RNA polymerase sigma factors"/>
    <property type="match status" value="1"/>
</dbReference>
<evidence type="ECO:0000256" key="2">
    <source>
        <dbReference type="ARBA" id="ARBA00023015"/>
    </source>
</evidence>
<comment type="similarity">
    <text evidence="1">Belongs to the sigma-70 factor family. ECF subfamily.</text>
</comment>
<feature type="compositionally biased region" description="Basic and acidic residues" evidence="6">
    <location>
        <begin position="187"/>
        <end position="197"/>
    </location>
</feature>
<dbReference type="KEGG" id="gbr:Gbro_3352"/>
<accession>D0LD63</accession>
<reference evidence="10" key="1">
    <citation type="submission" date="2009-10" db="EMBL/GenBank/DDBJ databases">
        <title>The complete chromosome of Gordonia bronchialis DSM 43247.</title>
        <authorList>
            <consortium name="US DOE Joint Genome Institute (JGI-PGF)"/>
            <person name="Lucas S."/>
            <person name="Copeland A."/>
            <person name="Lapidus A."/>
            <person name="Glavina del Rio T."/>
            <person name="Dalin E."/>
            <person name="Tice H."/>
            <person name="Bruce D."/>
            <person name="Goodwin L."/>
            <person name="Pitluck S."/>
            <person name="Kyrpides N."/>
            <person name="Mavromatis K."/>
            <person name="Ivanova N."/>
            <person name="Ovchinnikova G."/>
            <person name="Saunders E."/>
            <person name="Brettin T."/>
            <person name="Detter J.C."/>
            <person name="Han C."/>
            <person name="Larimer F."/>
            <person name="Land M."/>
            <person name="Hauser L."/>
            <person name="Markowitz V."/>
            <person name="Cheng J.-F."/>
            <person name="Hugenholtz P."/>
            <person name="Woyke T."/>
            <person name="Wu D."/>
            <person name="Jando M."/>
            <person name="Schneider S."/>
            <person name="Goeker M."/>
            <person name="Klenk H.-P."/>
            <person name="Eisen J.A."/>
        </authorList>
    </citation>
    <scope>NUCLEOTIDE SEQUENCE [LARGE SCALE GENOMIC DNA]</scope>
    <source>
        <strain evidence="10">ATCC 25592 / DSM 43247 / BCRC 13721 / JCM 3198 / KCTC 3076 / NBRC 16047 / NCTC 10667</strain>
    </source>
</reference>
<name>D0LD63_GORB4</name>
<gene>
    <name evidence="9" type="ordered locus">Gbro_3352</name>
</gene>
<dbReference type="Proteomes" id="UP000001219">
    <property type="component" value="Chromosome"/>
</dbReference>
<dbReference type="AlphaFoldDB" id="D0LD63"/>
<sequence>MSDDDLAGAAAVGDQDAFEILVTRLSPGLLRYLRRMVTDPQIAEDLAQDTLLDAWKGLPDFEFRSTFRTWMFGIAHRKTVDYRRRHHDVPTDEEKFADLAATAPLPADEVERRTLMEALRAELPNLPETSRAAWWLRHVEGLSVAEISRVLQVSEGSVRGHLQRSRKFLSTRLAPWRPSDGAPPGARETEPARDTTSIERGGPGEQ</sequence>
<dbReference type="Gene3D" id="1.10.10.10">
    <property type="entry name" value="Winged helix-like DNA-binding domain superfamily/Winged helix DNA-binding domain"/>
    <property type="match status" value="1"/>
</dbReference>
<dbReference type="InterPro" id="IPR013325">
    <property type="entry name" value="RNA_pol_sigma_r2"/>
</dbReference>
<evidence type="ECO:0000256" key="3">
    <source>
        <dbReference type="ARBA" id="ARBA00023082"/>
    </source>
</evidence>